<keyword evidence="1" id="KW-0472">Membrane</keyword>
<keyword evidence="1" id="KW-0812">Transmembrane</keyword>
<proteinExistence type="predicted"/>
<dbReference type="RefSeq" id="WP_346033357.1">
    <property type="nucleotide sequence ID" value="NZ_BAABHV010000017.1"/>
</dbReference>
<keyword evidence="1" id="KW-1133">Transmembrane helix</keyword>
<evidence type="ECO:0000313" key="3">
    <source>
        <dbReference type="Proteomes" id="UP001500518"/>
    </source>
</evidence>
<evidence type="ECO:0000313" key="2">
    <source>
        <dbReference type="EMBL" id="GAA5058280.1"/>
    </source>
</evidence>
<protein>
    <recommendedName>
        <fullName evidence="4">DUF4760 domain-containing protein</fullName>
    </recommendedName>
</protein>
<evidence type="ECO:0000256" key="1">
    <source>
        <dbReference type="SAM" id="Phobius"/>
    </source>
</evidence>
<comment type="caution">
    <text evidence="2">The sequence shown here is derived from an EMBL/GenBank/DDBJ whole genome shotgun (WGS) entry which is preliminary data.</text>
</comment>
<keyword evidence="3" id="KW-1185">Reference proteome</keyword>
<reference evidence="3" key="1">
    <citation type="journal article" date="2019" name="Int. J. Syst. Evol. Microbiol.">
        <title>The Global Catalogue of Microorganisms (GCM) 10K type strain sequencing project: providing services to taxonomists for standard genome sequencing and annotation.</title>
        <authorList>
            <consortium name="The Broad Institute Genomics Platform"/>
            <consortium name="The Broad Institute Genome Sequencing Center for Infectious Disease"/>
            <person name="Wu L."/>
            <person name="Ma J."/>
        </authorList>
    </citation>
    <scope>NUCLEOTIDE SEQUENCE [LARGE SCALE GENOMIC DNA]</scope>
    <source>
        <strain evidence="3">JCM 18014</strain>
    </source>
</reference>
<sequence>MIISTQWCALGVWPCLSQAEWVAVWSGIIGAGAAFLLSIAYQAVRRGREGSAARRNLDKALAALRTHLCEPDDIDMRAASQAVIHARAAFSWVIAHPEHFPFDQWTKVHKMSEAIEIWFIDNGRLGGFQNSLYAEQGSPKYLQRLGKQLAPILAERANSNF</sequence>
<feature type="transmembrane region" description="Helical" evidence="1">
    <location>
        <begin position="22"/>
        <end position="44"/>
    </location>
</feature>
<organism evidence="2 3">
    <name type="scientific">Erythrobacter westpacificensis</name>
    <dbReference type="NCBI Taxonomy" id="1055231"/>
    <lineage>
        <taxon>Bacteria</taxon>
        <taxon>Pseudomonadati</taxon>
        <taxon>Pseudomonadota</taxon>
        <taxon>Alphaproteobacteria</taxon>
        <taxon>Sphingomonadales</taxon>
        <taxon>Erythrobacteraceae</taxon>
        <taxon>Erythrobacter/Porphyrobacter group</taxon>
        <taxon>Erythrobacter</taxon>
    </lineage>
</organism>
<name>A0ABP9KJ18_9SPHN</name>
<gene>
    <name evidence="2" type="ORF">GCM10023208_24610</name>
</gene>
<evidence type="ECO:0008006" key="4">
    <source>
        <dbReference type="Google" id="ProtNLM"/>
    </source>
</evidence>
<dbReference type="Proteomes" id="UP001500518">
    <property type="component" value="Unassembled WGS sequence"/>
</dbReference>
<dbReference type="EMBL" id="BAABHV010000017">
    <property type="protein sequence ID" value="GAA5058280.1"/>
    <property type="molecule type" value="Genomic_DNA"/>
</dbReference>
<accession>A0ABP9KJ18</accession>